<feature type="domain" description="AMP-dependent synthetase/ligase" evidence="1">
    <location>
        <begin position="150"/>
        <end position="289"/>
    </location>
</feature>
<feature type="domain" description="AMP-dependent ligase C-terminal" evidence="2">
    <location>
        <begin position="337"/>
        <end position="413"/>
    </location>
</feature>
<comment type="caution">
    <text evidence="3">The sequence shown here is derived from an EMBL/GenBank/DDBJ whole genome shotgun (WGS) entry which is preliminary data.</text>
</comment>
<name>A0A6N8IWD7_9BURK</name>
<evidence type="ECO:0000259" key="2">
    <source>
        <dbReference type="Pfam" id="PF14535"/>
    </source>
</evidence>
<dbReference type="Gene3D" id="3.30.300.30">
    <property type="match status" value="1"/>
</dbReference>
<dbReference type="SUPFAM" id="SSF56801">
    <property type="entry name" value="Acetyl-CoA synthetase-like"/>
    <property type="match status" value="1"/>
</dbReference>
<sequence>MNARALPPVAGGFFDALETRPPAEREAAQSQALARQVAHAQRAAPAYATLLAGVDAGTVTSRQALARLPVTRKHELLERQRAARASDPFGGFAAAVRGPALPRVFASPGPIYEPEGATRDYWRTARALFAAGLRSGDLVHNAFSYHMTPGAFIMEAGAHALGCSVFPAGIGQTEQQLQAIADLRPAGYVGTPSFLRILLEKAQESGSDVSSLRRALTGGEALPPSLRDWFAGCGVDVYQSYATADVGLIAYETSARQGLVLDEGVIVEIVRPGTGDPVPEGEVGEVVVTTLQPEYPLLRFGTGDLSALLPGPCPSGRTNTRIKGWMGRADQTTKVRGMFVHPGQVAEVMRRFPEAGKARLVVSGEMADDVMTLRVEAAARPAGLAERIGEGVREVTKLRASVELVEPGSLPNDGKVIEDARSYR</sequence>
<dbReference type="EMBL" id="WSEL01000003">
    <property type="protein sequence ID" value="MVQ30293.1"/>
    <property type="molecule type" value="Genomic_DNA"/>
</dbReference>
<dbReference type="InterPro" id="IPR045851">
    <property type="entry name" value="AMP-bd_C_sf"/>
</dbReference>
<dbReference type="InterPro" id="IPR028154">
    <property type="entry name" value="AMP-dep_Lig_C"/>
</dbReference>
<dbReference type="PANTHER" id="PTHR43845">
    <property type="entry name" value="BLR5969 PROTEIN"/>
    <property type="match status" value="1"/>
</dbReference>
<reference evidence="3 4" key="1">
    <citation type="submission" date="2019-12" db="EMBL/GenBank/DDBJ databases">
        <authorList>
            <person name="Huq M.A."/>
        </authorList>
    </citation>
    <scope>NUCLEOTIDE SEQUENCE [LARGE SCALE GENOMIC DNA]</scope>
    <source>
        <strain evidence="3 4">MAH-25</strain>
    </source>
</reference>
<evidence type="ECO:0000313" key="4">
    <source>
        <dbReference type="Proteomes" id="UP000469385"/>
    </source>
</evidence>
<dbReference type="Proteomes" id="UP000469385">
    <property type="component" value="Unassembled WGS sequence"/>
</dbReference>
<accession>A0A6N8IWD7</accession>
<dbReference type="RefSeq" id="WP_157398192.1">
    <property type="nucleotide sequence ID" value="NZ_WSEL01000003.1"/>
</dbReference>
<evidence type="ECO:0000313" key="3">
    <source>
        <dbReference type="EMBL" id="MVQ30293.1"/>
    </source>
</evidence>
<evidence type="ECO:0000259" key="1">
    <source>
        <dbReference type="Pfam" id="PF00501"/>
    </source>
</evidence>
<dbReference type="AlphaFoldDB" id="A0A6N8IWD7"/>
<gene>
    <name evidence="3" type="ORF">GON04_12595</name>
</gene>
<dbReference type="Pfam" id="PF00501">
    <property type="entry name" value="AMP-binding"/>
    <property type="match status" value="1"/>
</dbReference>
<proteinExistence type="predicted"/>
<dbReference type="Gene3D" id="3.40.50.12780">
    <property type="entry name" value="N-terminal domain of ligase-like"/>
    <property type="match status" value="1"/>
</dbReference>
<protein>
    <submittedName>
        <fullName evidence="3">AMP-binding protein</fullName>
    </submittedName>
</protein>
<dbReference type="Pfam" id="PF14535">
    <property type="entry name" value="AMP-binding_C_2"/>
    <property type="match status" value="1"/>
</dbReference>
<dbReference type="PANTHER" id="PTHR43845:SF1">
    <property type="entry name" value="BLR5969 PROTEIN"/>
    <property type="match status" value="1"/>
</dbReference>
<organism evidence="3 4">
    <name type="scientific">Ramlibacter pinisoli</name>
    <dbReference type="NCBI Taxonomy" id="2682844"/>
    <lineage>
        <taxon>Bacteria</taxon>
        <taxon>Pseudomonadati</taxon>
        <taxon>Pseudomonadota</taxon>
        <taxon>Betaproteobacteria</taxon>
        <taxon>Burkholderiales</taxon>
        <taxon>Comamonadaceae</taxon>
        <taxon>Ramlibacter</taxon>
    </lineage>
</organism>
<keyword evidence="4" id="KW-1185">Reference proteome</keyword>
<dbReference type="InterPro" id="IPR000873">
    <property type="entry name" value="AMP-dep_synth/lig_dom"/>
</dbReference>
<dbReference type="InterPro" id="IPR042099">
    <property type="entry name" value="ANL_N_sf"/>
</dbReference>